<dbReference type="InterPro" id="IPR001138">
    <property type="entry name" value="Zn2Cys6_DnaBD"/>
</dbReference>
<keyword evidence="3" id="KW-0805">Transcription regulation</keyword>
<comment type="caution">
    <text evidence="8">The sequence shown here is derived from an EMBL/GenBank/DDBJ whole genome shotgun (WGS) entry which is preliminary data.</text>
</comment>
<keyword evidence="9" id="KW-1185">Reference proteome</keyword>
<proteinExistence type="predicted"/>
<feature type="region of interest" description="Disordered" evidence="6">
    <location>
        <begin position="555"/>
        <end position="588"/>
    </location>
</feature>
<evidence type="ECO:0000256" key="6">
    <source>
        <dbReference type="SAM" id="MobiDB-lite"/>
    </source>
</evidence>
<feature type="region of interest" description="Disordered" evidence="6">
    <location>
        <begin position="96"/>
        <end position="147"/>
    </location>
</feature>
<dbReference type="AlphaFoldDB" id="A0AA88GWK9"/>
<gene>
    <name evidence="8" type="ORF">C9374_001578</name>
</gene>
<dbReference type="GeneID" id="68094034"/>
<reference evidence="8 9" key="1">
    <citation type="journal article" date="2018" name="BMC Genomics">
        <title>The genome of Naegleria lovaniensis, the basis for a comparative approach to unravel pathogenicity factors of the human pathogenic amoeba N. fowleri.</title>
        <authorList>
            <person name="Liechti N."/>
            <person name="Schurch N."/>
            <person name="Bruggmann R."/>
            <person name="Wittwer M."/>
        </authorList>
    </citation>
    <scope>NUCLEOTIDE SEQUENCE [LARGE SCALE GENOMIC DNA]</scope>
    <source>
        <strain evidence="8 9">ATCC 30569</strain>
    </source>
</reference>
<dbReference type="CDD" id="cd00067">
    <property type="entry name" value="GAL4"/>
    <property type="match status" value="1"/>
</dbReference>
<name>A0AA88GWK9_NAELO</name>
<organism evidence="8 9">
    <name type="scientific">Naegleria lovaniensis</name>
    <name type="common">Amoeba</name>
    <dbReference type="NCBI Taxonomy" id="51637"/>
    <lineage>
        <taxon>Eukaryota</taxon>
        <taxon>Discoba</taxon>
        <taxon>Heterolobosea</taxon>
        <taxon>Tetramitia</taxon>
        <taxon>Eutetramitia</taxon>
        <taxon>Vahlkampfiidae</taxon>
        <taxon>Naegleria</taxon>
    </lineage>
</organism>
<dbReference type="PANTHER" id="PTHR47338:SF5">
    <property type="entry name" value="ZN(II)2CYS6 TRANSCRIPTION FACTOR (EUROFUNG)"/>
    <property type="match status" value="1"/>
</dbReference>
<dbReference type="GO" id="GO:0000981">
    <property type="term" value="F:DNA-binding transcription factor activity, RNA polymerase II-specific"/>
    <property type="evidence" value="ECO:0007669"/>
    <property type="project" value="InterPro"/>
</dbReference>
<accession>A0AA88GWK9</accession>
<keyword evidence="2" id="KW-0479">Metal-binding</keyword>
<evidence type="ECO:0000313" key="9">
    <source>
        <dbReference type="Proteomes" id="UP000816034"/>
    </source>
</evidence>
<dbReference type="InterPro" id="IPR050815">
    <property type="entry name" value="TF_fung"/>
</dbReference>
<dbReference type="Proteomes" id="UP000816034">
    <property type="component" value="Unassembled WGS sequence"/>
</dbReference>
<evidence type="ECO:0000313" key="8">
    <source>
        <dbReference type="EMBL" id="KAG2387246.1"/>
    </source>
</evidence>
<dbReference type="Pfam" id="PF00172">
    <property type="entry name" value="Zn_clus"/>
    <property type="match status" value="1"/>
</dbReference>
<evidence type="ECO:0000256" key="3">
    <source>
        <dbReference type="ARBA" id="ARBA00023015"/>
    </source>
</evidence>
<dbReference type="InterPro" id="IPR036864">
    <property type="entry name" value="Zn2-C6_fun-type_DNA-bd_sf"/>
</dbReference>
<feature type="region of interest" description="Disordered" evidence="6">
    <location>
        <begin position="721"/>
        <end position="744"/>
    </location>
</feature>
<keyword evidence="4" id="KW-0804">Transcription</keyword>
<evidence type="ECO:0000256" key="1">
    <source>
        <dbReference type="ARBA" id="ARBA00004123"/>
    </source>
</evidence>
<protein>
    <recommendedName>
        <fullName evidence="7">Zn(2)-C6 fungal-type domain-containing protein</fullName>
    </recommendedName>
</protein>
<feature type="compositionally biased region" description="Polar residues" evidence="6">
    <location>
        <begin position="121"/>
        <end position="147"/>
    </location>
</feature>
<dbReference type="GO" id="GO:0008270">
    <property type="term" value="F:zinc ion binding"/>
    <property type="evidence" value="ECO:0007669"/>
    <property type="project" value="InterPro"/>
</dbReference>
<dbReference type="GO" id="GO:0005634">
    <property type="term" value="C:nucleus"/>
    <property type="evidence" value="ECO:0007669"/>
    <property type="project" value="UniProtKB-SubCell"/>
</dbReference>
<evidence type="ECO:0000256" key="2">
    <source>
        <dbReference type="ARBA" id="ARBA00022723"/>
    </source>
</evidence>
<feature type="domain" description="Zn(2)-C6 fungal-type" evidence="7">
    <location>
        <begin position="59"/>
        <end position="89"/>
    </location>
</feature>
<dbReference type="EMBL" id="PYSW02000013">
    <property type="protein sequence ID" value="KAG2387246.1"/>
    <property type="molecule type" value="Genomic_DNA"/>
</dbReference>
<dbReference type="SMART" id="SM00066">
    <property type="entry name" value="GAL4"/>
    <property type="match status" value="1"/>
</dbReference>
<evidence type="ECO:0000259" key="7">
    <source>
        <dbReference type="PROSITE" id="PS50048"/>
    </source>
</evidence>
<keyword evidence="5" id="KW-0539">Nucleus</keyword>
<evidence type="ECO:0000256" key="4">
    <source>
        <dbReference type="ARBA" id="ARBA00023163"/>
    </source>
</evidence>
<sequence>MLFSRSDNSLVHDVQSENQLNATLPMKATTDFDHQEINNVNDSMNASIAATGVDFHPIACLQCRQLHKKCDKQMPACSTCIRKGLECTYNIPKKRGKGSEAYPTKTNQEKRTKKRKENNNADVTTTASTIQPIQNNASSTPVSAKNSISNSTPSSLLKVGQISQQENSPLQVIDYYFCFLCQGHPLIPKAQIQQFVRNVLPELEKSMQRKPLEFEQIHPKDEEKRCLYAFYLATLTCYYQFTAQLSLSDETSKRAEREIAKLSIDFYRNFLFAGACHQMSIYYTGEGNMHRARYFLSLTNYYLSENKKRELTPLERNLKKHRVFISSDVDSSSMDTVGSFGFFLEKMPYLFELSSDKKLEDALPPGALEYVKEENVTSDNYLIYMQIIELVFNAIKSYKVELIRNMVDCHSEQFFKGQHLHGALIVEGIKFVFLSKIPEIAKNLMEEIALKISLMSEHELFQFANLGVSGSIMNVSAYHLEICKLIESGRRPRKSTLTTTSQKTLLLDYFAILKKDYKALSLLTRKYRRLSTKCQPLLEEMEHFLLNYDLNDESQSTTSSSSSTTTNPSTSTTSSNSNSHNNSSSSGSSSFAFSTAANAFSTPMNTNNNNTTTTTNTIATNDTTPYSYPYRVMMANPSMNHSSSYHHDMMKSSSMESRYYDASPPPVYMEPTTITAHTLGVPSQNNVILSALLQYVENIAKSVRENAQIANETPIVIDASGVMSSNTPQSDDSSQMDSFSDFMF</sequence>
<dbReference type="SUPFAM" id="SSF57701">
    <property type="entry name" value="Zn2/Cys6 DNA-binding domain"/>
    <property type="match status" value="1"/>
</dbReference>
<feature type="compositionally biased region" description="Low complexity" evidence="6">
    <location>
        <begin position="729"/>
        <end position="744"/>
    </location>
</feature>
<dbReference type="PROSITE" id="PS00463">
    <property type="entry name" value="ZN2_CY6_FUNGAL_1"/>
    <property type="match status" value="1"/>
</dbReference>
<dbReference type="Gene3D" id="4.10.240.10">
    <property type="entry name" value="Zn(2)-C6 fungal-type DNA-binding domain"/>
    <property type="match status" value="1"/>
</dbReference>
<evidence type="ECO:0000256" key="5">
    <source>
        <dbReference type="ARBA" id="ARBA00023242"/>
    </source>
</evidence>
<comment type="subcellular location">
    <subcellularLocation>
        <location evidence="1">Nucleus</location>
    </subcellularLocation>
</comment>
<dbReference type="PROSITE" id="PS50048">
    <property type="entry name" value="ZN2_CY6_FUNGAL_2"/>
    <property type="match status" value="1"/>
</dbReference>
<dbReference type="RefSeq" id="XP_044551238.1">
    <property type="nucleotide sequence ID" value="XM_044690900.1"/>
</dbReference>
<dbReference type="PANTHER" id="PTHR47338">
    <property type="entry name" value="ZN(II)2CYS6 TRANSCRIPTION FACTOR (EUROFUNG)-RELATED"/>
    <property type="match status" value="1"/>
</dbReference>